<evidence type="ECO:0000313" key="3">
    <source>
        <dbReference type="Proteomes" id="UP000216352"/>
    </source>
</evidence>
<feature type="compositionally biased region" description="Acidic residues" evidence="1">
    <location>
        <begin position="601"/>
        <end position="630"/>
    </location>
</feature>
<feature type="compositionally biased region" description="Basic and acidic residues" evidence="1">
    <location>
        <begin position="51"/>
        <end position="154"/>
    </location>
</feature>
<dbReference type="Gene3D" id="1.25.40.10">
    <property type="entry name" value="Tetratricopeptide repeat domain"/>
    <property type="match status" value="1"/>
</dbReference>
<name>A0A261FTU3_9BIFI</name>
<dbReference type="RefSeq" id="WP_226847310.1">
    <property type="nucleotide sequence ID" value="NZ_BDIS01000003.1"/>
</dbReference>
<dbReference type="AlphaFoldDB" id="A0A261FTU3"/>
<sequence>MTQDNNHGSRDGKSYGGNGRGRSYGNGGSRGGYGKSGSRGGKSYGGSRGGYRKDGQRSEGGYRKDGFRRDRDDNRDFRSEGGERREGGYRKNFHNDDRRGGYRKNDGFHKGGYRKDGYRNDRDRDFRRDGEGGSEGGERRDFNRGPRRDGEHGGYRGNGRGGERGGYRGRRDGDNPRYQHGDRPWRKDGEDRGERRDGERRDYRRDGDRRDFRRDGERRYDRRDGERRDGDRRDFRRDGDRRNDRRDNRYDRDRRDNRRDDNRRGERREFTPEERAEYRERKNREYMDRPRRNSDGTMSFPSQNPYTARRPDEPKMPKGMEWSMLSKDEKERLRGLAKEHAENIGLHILATYALIDDDPEAALEHAKWVARQASRIDFARETLAFVAYRMGDYKLALREFRTAFRMNGYPDYLPFIADCERGLGNPKKAIEMAVSDEAKMLRGDAKAEMFLVYAGALGDLELWDKAIEIAHTLGRSQGISGGYRMRAVQAEQLFLEEAGRADEAAALDGLLDKLELQYADEDLDEESDDVVIDHDLQGLTDDSIVLEKLGIDPSMAQYAPEPEPEYEYEDDYEDEDDDLDDSDEDVDEDDESAIESIADGAIEEDETAQFDDDESELPAEEALEGVESDVEPAALAEGDESDEIEGDRSEEE</sequence>
<keyword evidence="2" id="KW-0347">Helicase</keyword>
<feature type="compositionally biased region" description="Basic and acidic residues" evidence="1">
    <location>
        <begin position="309"/>
        <end position="318"/>
    </location>
</feature>
<dbReference type="SUPFAM" id="SSF48452">
    <property type="entry name" value="TPR-like"/>
    <property type="match status" value="1"/>
</dbReference>
<comment type="caution">
    <text evidence="2">The sequence shown here is derived from an EMBL/GenBank/DDBJ whole genome shotgun (WGS) entry which is preliminary data.</text>
</comment>
<dbReference type="InterPro" id="IPR011990">
    <property type="entry name" value="TPR-like_helical_dom_sf"/>
</dbReference>
<keyword evidence="2" id="KW-0547">Nucleotide-binding</keyword>
<reference evidence="2 3" key="1">
    <citation type="journal article" date="2017" name="BMC Genomics">
        <title>Comparative genomic and phylogenomic analyses of the Bifidobacteriaceae family.</title>
        <authorList>
            <person name="Lugli G.A."/>
            <person name="Milani C."/>
            <person name="Turroni F."/>
            <person name="Duranti S."/>
            <person name="Mancabelli L."/>
            <person name="Mangifesta M."/>
            <person name="Ferrario C."/>
            <person name="Modesto M."/>
            <person name="Mattarelli P."/>
            <person name="Jiri K."/>
            <person name="van Sinderen D."/>
            <person name="Ventura M."/>
        </authorList>
    </citation>
    <scope>NUCLEOTIDE SEQUENCE [LARGE SCALE GENOMIC DNA]</scope>
    <source>
        <strain evidence="2 3">DSM 28807</strain>
    </source>
</reference>
<keyword evidence="2" id="KW-0067">ATP-binding</keyword>
<dbReference type="STRING" id="1603886.GCA_001895165_00326"/>
<feature type="compositionally biased region" description="Basic and acidic residues" evidence="1">
    <location>
        <begin position="161"/>
        <end position="294"/>
    </location>
</feature>
<gene>
    <name evidence="2" type="ORF">BLEM_0919</name>
</gene>
<dbReference type="EMBL" id="MWWX01000005">
    <property type="protein sequence ID" value="OZG62373.1"/>
    <property type="molecule type" value="Genomic_DNA"/>
</dbReference>
<feature type="compositionally biased region" description="Acidic residues" evidence="1">
    <location>
        <begin position="562"/>
        <end position="593"/>
    </location>
</feature>
<keyword evidence="2" id="KW-0378">Hydrolase</keyword>
<evidence type="ECO:0000256" key="1">
    <source>
        <dbReference type="SAM" id="MobiDB-lite"/>
    </source>
</evidence>
<proteinExistence type="predicted"/>
<feature type="region of interest" description="Disordered" evidence="1">
    <location>
        <begin position="1"/>
        <end position="320"/>
    </location>
</feature>
<accession>A0A261FTU3</accession>
<feature type="compositionally biased region" description="Polar residues" evidence="1">
    <location>
        <begin position="295"/>
        <end position="306"/>
    </location>
</feature>
<dbReference type="Proteomes" id="UP000216352">
    <property type="component" value="Unassembled WGS sequence"/>
</dbReference>
<feature type="compositionally biased region" description="Acidic residues" evidence="1">
    <location>
        <begin position="637"/>
        <end position="652"/>
    </location>
</feature>
<protein>
    <submittedName>
        <fullName evidence="2">Helicase</fullName>
    </submittedName>
</protein>
<feature type="compositionally biased region" description="Gly residues" evidence="1">
    <location>
        <begin position="14"/>
        <end position="49"/>
    </location>
</feature>
<dbReference type="GO" id="GO:0004386">
    <property type="term" value="F:helicase activity"/>
    <property type="evidence" value="ECO:0007669"/>
    <property type="project" value="UniProtKB-KW"/>
</dbReference>
<feature type="region of interest" description="Disordered" evidence="1">
    <location>
        <begin position="552"/>
        <end position="652"/>
    </location>
</feature>
<keyword evidence="3" id="KW-1185">Reference proteome</keyword>
<organism evidence="2 3">
    <name type="scientific">Bifidobacterium lemurum</name>
    <dbReference type="NCBI Taxonomy" id="1603886"/>
    <lineage>
        <taxon>Bacteria</taxon>
        <taxon>Bacillati</taxon>
        <taxon>Actinomycetota</taxon>
        <taxon>Actinomycetes</taxon>
        <taxon>Bifidobacteriales</taxon>
        <taxon>Bifidobacteriaceae</taxon>
        <taxon>Bifidobacterium</taxon>
    </lineage>
</organism>
<evidence type="ECO:0000313" key="2">
    <source>
        <dbReference type="EMBL" id="OZG62373.1"/>
    </source>
</evidence>